<dbReference type="PANTHER" id="PTHR12460:SF0">
    <property type="entry name" value="CID DOMAIN-CONTAINING PROTEIN-RELATED"/>
    <property type="match status" value="1"/>
</dbReference>
<dbReference type="Proteomes" id="UP000825935">
    <property type="component" value="Chromosome 14"/>
</dbReference>
<dbReference type="GO" id="GO:0000993">
    <property type="term" value="F:RNA polymerase II complex binding"/>
    <property type="evidence" value="ECO:0007669"/>
    <property type="project" value="TreeGrafter"/>
</dbReference>
<proteinExistence type="predicted"/>
<dbReference type="AlphaFoldDB" id="A0A8T2T5T2"/>
<keyword evidence="2" id="KW-1185">Reference proteome</keyword>
<dbReference type="EMBL" id="CM035419">
    <property type="protein sequence ID" value="KAH7414840.1"/>
    <property type="molecule type" value="Genomic_DNA"/>
</dbReference>
<reference evidence="1" key="1">
    <citation type="submission" date="2021-08" db="EMBL/GenBank/DDBJ databases">
        <title>WGS assembly of Ceratopteris richardii.</title>
        <authorList>
            <person name="Marchant D.B."/>
            <person name="Chen G."/>
            <person name="Jenkins J."/>
            <person name="Shu S."/>
            <person name="Leebens-Mack J."/>
            <person name="Grimwood J."/>
            <person name="Schmutz J."/>
            <person name="Soltis P."/>
            <person name="Soltis D."/>
            <person name="Chen Z.-H."/>
        </authorList>
    </citation>
    <scope>NUCLEOTIDE SEQUENCE</scope>
    <source>
        <strain evidence="1">Whitten #5841</strain>
        <tissue evidence="1">Leaf</tissue>
    </source>
</reference>
<dbReference type="GO" id="GO:0031124">
    <property type="term" value="P:mRNA 3'-end processing"/>
    <property type="evidence" value="ECO:0007669"/>
    <property type="project" value="TreeGrafter"/>
</dbReference>
<organism evidence="1 2">
    <name type="scientific">Ceratopteris richardii</name>
    <name type="common">Triangle waterfern</name>
    <dbReference type="NCBI Taxonomy" id="49495"/>
    <lineage>
        <taxon>Eukaryota</taxon>
        <taxon>Viridiplantae</taxon>
        <taxon>Streptophyta</taxon>
        <taxon>Embryophyta</taxon>
        <taxon>Tracheophyta</taxon>
        <taxon>Polypodiopsida</taxon>
        <taxon>Polypodiidae</taxon>
        <taxon>Polypodiales</taxon>
        <taxon>Pteridineae</taxon>
        <taxon>Pteridaceae</taxon>
        <taxon>Parkerioideae</taxon>
        <taxon>Ceratopteris</taxon>
    </lineage>
</organism>
<gene>
    <name evidence="1" type="ORF">KP509_14G013600</name>
</gene>
<accession>A0A8T2T5T2</accession>
<evidence type="ECO:0000313" key="2">
    <source>
        <dbReference type="Proteomes" id="UP000825935"/>
    </source>
</evidence>
<comment type="caution">
    <text evidence="1">The sequence shown here is derived from an EMBL/GenBank/DDBJ whole genome shotgun (WGS) entry which is preliminary data.</text>
</comment>
<name>A0A8T2T5T2_CERRI</name>
<dbReference type="OrthoDB" id="10069473at2759"/>
<dbReference type="PANTHER" id="PTHR12460">
    <property type="entry name" value="CYCLIN-DEPENDENT KINASE INHIBITOR-RELATED PROTEIN"/>
    <property type="match status" value="1"/>
</dbReference>
<sequence length="339" mass="36453">MAGEPRAAILSEELQEQEFILNQCAEQLEISELTHAALLSHLKEALAEQESKLEIIRSQLQIVRIKAERSAILRRQLSPSGNVLTGNTLDHGPQETGVNVPGDTSALQKALSSGDATLSWSMSTFTSDQATLEEEVKDPRTAAAEIAAKLAASASSAQMLQSVLSSFVAEASLVSRVESAPLEQPTHLTPDKQQKLIGQDDNMTKDDGNHSNVKYSVPMFPLSNIGIPQQADSGHAPASLITSTVTSLNPPSHPILLSHPQYRGHDAIIHVQGYGYGSTSVSTLPSFSSIQQQQIVMAVTPSSSISSHNSNRIELKSIQQSGVHYYGQLPLPAPHFTQQ</sequence>
<protein>
    <submittedName>
        <fullName evidence="1">Uncharacterized protein</fullName>
    </submittedName>
</protein>
<evidence type="ECO:0000313" key="1">
    <source>
        <dbReference type="EMBL" id="KAH7414840.1"/>
    </source>
</evidence>